<dbReference type="OrthoDB" id="3229063at2"/>
<dbReference type="AlphaFoldDB" id="A0A1I5RZ34"/>
<name>A0A1I5RZ34_9FIRM</name>
<dbReference type="RefSeq" id="WP_074884920.1">
    <property type="nucleotide sequence ID" value="NZ_FOXO01000005.1"/>
</dbReference>
<protein>
    <submittedName>
        <fullName evidence="1">Uncharacterized protein</fullName>
    </submittedName>
</protein>
<sequence>MIRRSQYRCSFKLLTADILPDNIIERCQDQFKKLIRDGRVCNASFYKYNSMGFLYVEEIVDDYSEPYLSVDQYMYDIQPYLKPWPEEDGDRYFAPMINVYYHHIPEENLDKWEFERTKDKKERVGRIAFVFPKKLPSYVMHHTAIVNEGLLKGDKYAYISLHENLLFSYYEEPRNNVNIKGVDEESVVINDWLKADPESHFDREKGRGSNFLVIPCLFTVDRVDDIQ</sequence>
<reference evidence="2" key="1">
    <citation type="submission" date="2016-10" db="EMBL/GenBank/DDBJ databases">
        <authorList>
            <person name="Varghese N."/>
            <person name="Submissions S."/>
        </authorList>
    </citation>
    <scope>NUCLEOTIDE SEQUENCE [LARGE SCALE GENOMIC DNA]</scope>
    <source>
        <strain evidence="2">P18</strain>
    </source>
</reference>
<gene>
    <name evidence="1" type="ORF">SAMN04487928_10536</name>
</gene>
<evidence type="ECO:0000313" key="1">
    <source>
        <dbReference type="EMBL" id="SFP63720.1"/>
    </source>
</evidence>
<dbReference type="EMBL" id="FOXO01000005">
    <property type="protein sequence ID" value="SFP63720.1"/>
    <property type="molecule type" value="Genomic_DNA"/>
</dbReference>
<dbReference type="Proteomes" id="UP000182624">
    <property type="component" value="Unassembled WGS sequence"/>
</dbReference>
<evidence type="ECO:0000313" key="2">
    <source>
        <dbReference type="Proteomes" id="UP000182624"/>
    </source>
</evidence>
<organism evidence="1 2">
    <name type="scientific">Butyrivibrio proteoclasticus</name>
    <dbReference type="NCBI Taxonomy" id="43305"/>
    <lineage>
        <taxon>Bacteria</taxon>
        <taxon>Bacillati</taxon>
        <taxon>Bacillota</taxon>
        <taxon>Clostridia</taxon>
        <taxon>Lachnospirales</taxon>
        <taxon>Lachnospiraceae</taxon>
        <taxon>Butyrivibrio</taxon>
    </lineage>
</organism>
<keyword evidence="2" id="KW-1185">Reference proteome</keyword>
<proteinExistence type="predicted"/>
<accession>A0A1I5RZ34</accession>